<dbReference type="RefSeq" id="WP_169532569.1">
    <property type="nucleotide sequence ID" value="NZ_JABBGH010000003.1"/>
</dbReference>
<reference evidence="2 3" key="1">
    <citation type="submission" date="2020-04" db="EMBL/GenBank/DDBJ databases">
        <title>Hymenobacter polaris sp. nov., isolated from Arctic soil.</title>
        <authorList>
            <person name="Dahal R.H."/>
        </authorList>
    </citation>
    <scope>NUCLEOTIDE SEQUENCE [LARGE SCALE GENOMIC DNA]</scope>
    <source>
        <strain evidence="2 3">RP-2-7</strain>
    </source>
</reference>
<comment type="caution">
    <text evidence="2">The sequence shown here is derived from an EMBL/GenBank/DDBJ whole genome shotgun (WGS) entry which is preliminary data.</text>
</comment>
<evidence type="ECO:0008006" key="4">
    <source>
        <dbReference type="Google" id="ProtNLM"/>
    </source>
</evidence>
<proteinExistence type="predicted"/>
<organism evidence="2 3">
    <name type="scientific">Hymenobacter polaris</name>
    <dbReference type="NCBI Taxonomy" id="2682546"/>
    <lineage>
        <taxon>Bacteria</taxon>
        <taxon>Pseudomonadati</taxon>
        <taxon>Bacteroidota</taxon>
        <taxon>Cytophagia</taxon>
        <taxon>Cytophagales</taxon>
        <taxon>Hymenobacteraceae</taxon>
        <taxon>Hymenobacter</taxon>
    </lineage>
</organism>
<keyword evidence="1" id="KW-0732">Signal</keyword>
<evidence type="ECO:0000313" key="2">
    <source>
        <dbReference type="EMBL" id="NML66859.1"/>
    </source>
</evidence>
<feature type="chain" id="PRO_5030528001" description="DUF4468 domain-containing protein" evidence="1">
    <location>
        <begin position="19"/>
        <end position="186"/>
    </location>
</feature>
<protein>
    <recommendedName>
        <fullName evidence="4">DUF4468 domain-containing protein</fullName>
    </recommendedName>
</protein>
<keyword evidence="3" id="KW-1185">Reference proteome</keyword>
<dbReference type="Proteomes" id="UP000559626">
    <property type="component" value="Unassembled WGS sequence"/>
</dbReference>
<evidence type="ECO:0000256" key="1">
    <source>
        <dbReference type="SAM" id="SignalP"/>
    </source>
</evidence>
<name>A0A7Y0AGE2_9BACT</name>
<gene>
    <name evidence="2" type="ORF">HHL22_16765</name>
</gene>
<sequence>MKAVFAFLLLLATGPAGAQQLMAPVPVDATTRLVTYTAVVPAPGVAQASLLARARVWAARVGIPDKPPVMVSELGTDVLVVAGMQAINSAYDISPQSLYFLARVALREGRYQYRLEELTLVTTSSTEPPIYRPAEALFLSEAPPKATGSSYATRQRKAFEEAVGQAAATLQFSLTTPLTAGTGADW</sequence>
<accession>A0A7Y0AGE2</accession>
<dbReference type="EMBL" id="JABBGH010000003">
    <property type="protein sequence ID" value="NML66859.1"/>
    <property type="molecule type" value="Genomic_DNA"/>
</dbReference>
<feature type="signal peptide" evidence="1">
    <location>
        <begin position="1"/>
        <end position="18"/>
    </location>
</feature>
<evidence type="ECO:0000313" key="3">
    <source>
        <dbReference type="Proteomes" id="UP000559626"/>
    </source>
</evidence>
<dbReference type="AlphaFoldDB" id="A0A7Y0AGE2"/>